<dbReference type="PANTHER" id="PTHR33993">
    <property type="entry name" value="GLYOXALASE-RELATED"/>
    <property type="match status" value="1"/>
</dbReference>
<protein>
    <submittedName>
        <fullName evidence="2">Catechol 2,3-dioxygenase</fullName>
    </submittedName>
</protein>
<dbReference type="OrthoDB" id="9799428at2"/>
<dbReference type="InterPro" id="IPR004360">
    <property type="entry name" value="Glyas_Fos-R_dOase_dom"/>
</dbReference>
<evidence type="ECO:0000313" key="3">
    <source>
        <dbReference type="Proteomes" id="UP000198756"/>
    </source>
</evidence>
<dbReference type="EMBL" id="FMXE01000024">
    <property type="protein sequence ID" value="SDA88996.1"/>
    <property type="molecule type" value="Genomic_DNA"/>
</dbReference>
<dbReference type="PANTHER" id="PTHR33993:SF5">
    <property type="entry name" value="GLYOXALASE"/>
    <property type="match status" value="1"/>
</dbReference>
<dbReference type="InterPro" id="IPR052164">
    <property type="entry name" value="Anthracycline_SecMetBiosynth"/>
</dbReference>
<dbReference type="GO" id="GO:0051213">
    <property type="term" value="F:dioxygenase activity"/>
    <property type="evidence" value="ECO:0007669"/>
    <property type="project" value="UniProtKB-KW"/>
</dbReference>
<organism evidence="2 3">
    <name type="scientific">Algoriphagus alkaliphilus</name>
    <dbReference type="NCBI Taxonomy" id="279824"/>
    <lineage>
        <taxon>Bacteria</taxon>
        <taxon>Pseudomonadati</taxon>
        <taxon>Bacteroidota</taxon>
        <taxon>Cytophagia</taxon>
        <taxon>Cytophagales</taxon>
        <taxon>Cyclobacteriaceae</taxon>
        <taxon>Algoriphagus</taxon>
    </lineage>
</organism>
<dbReference type="STRING" id="279824.SAMN03080617_03133"/>
<dbReference type="Proteomes" id="UP000198756">
    <property type="component" value="Unassembled WGS sequence"/>
</dbReference>
<dbReference type="InterPro" id="IPR029068">
    <property type="entry name" value="Glyas_Bleomycin-R_OHBP_Dase"/>
</dbReference>
<reference evidence="3" key="1">
    <citation type="submission" date="2016-10" db="EMBL/GenBank/DDBJ databases">
        <authorList>
            <person name="Varghese N."/>
            <person name="Submissions S."/>
        </authorList>
    </citation>
    <scope>NUCLEOTIDE SEQUENCE [LARGE SCALE GENOMIC DNA]</scope>
    <source>
        <strain evidence="3">DSM 22703</strain>
    </source>
</reference>
<dbReference type="Pfam" id="PF00903">
    <property type="entry name" value="Glyoxalase"/>
    <property type="match status" value="1"/>
</dbReference>
<accession>A0A1G5Z395</accession>
<sequence length="139" mass="16141">MKKRVTGIGGIFFKVKDPNATKSWYQNHLGLNTDNYGTAFEWRSSENPDQKGFSQWSPMKEDTTYFKPSEKDFMINYRVENLVELLAELKSEGVTILDEIETVEYGKFVHILDPDGHSIELWEPNDEEYDRLVKGRTIG</sequence>
<keyword evidence="3" id="KW-1185">Reference proteome</keyword>
<dbReference type="CDD" id="cd06587">
    <property type="entry name" value="VOC"/>
    <property type="match status" value="1"/>
</dbReference>
<keyword evidence="2" id="KW-0223">Dioxygenase</keyword>
<dbReference type="PROSITE" id="PS51819">
    <property type="entry name" value="VOC"/>
    <property type="match status" value="1"/>
</dbReference>
<dbReference type="AlphaFoldDB" id="A0A1G5Z395"/>
<dbReference type="SUPFAM" id="SSF54593">
    <property type="entry name" value="Glyoxalase/Bleomycin resistance protein/Dihydroxybiphenyl dioxygenase"/>
    <property type="match status" value="1"/>
</dbReference>
<keyword evidence="2" id="KW-0560">Oxidoreductase</keyword>
<proteinExistence type="predicted"/>
<dbReference type="RefSeq" id="WP_092731723.1">
    <property type="nucleotide sequence ID" value="NZ_FMXE01000024.1"/>
</dbReference>
<evidence type="ECO:0000259" key="1">
    <source>
        <dbReference type="PROSITE" id="PS51819"/>
    </source>
</evidence>
<dbReference type="Gene3D" id="3.10.180.10">
    <property type="entry name" value="2,3-Dihydroxybiphenyl 1,2-Dioxygenase, domain 1"/>
    <property type="match status" value="1"/>
</dbReference>
<dbReference type="InterPro" id="IPR037523">
    <property type="entry name" value="VOC_core"/>
</dbReference>
<feature type="domain" description="VOC" evidence="1">
    <location>
        <begin position="7"/>
        <end position="124"/>
    </location>
</feature>
<evidence type="ECO:0000313" key="2">
    <source>
        <dbReference type="EMBL" id="SDA88996.1"/>
    </source>
</evidence>
<name>A0A1G5Z395_9BACT</name>
<gene>
    <name evidence="2" type="ORF">SAMN03080617_03133</name>
</gene>